<organism evidence="2 3">
    <name type="scientific">Vitis vinifera</name>
    <name type="common">Grape</name>
    <dbReference type="NCBI Taxonomy" id="29760"/>
    <lineage>
        <taxon>Eukaryota</taxon>
        <taxon>Viridiplantae</taxon>
        <taxon>Streptophyta</taxon>
        <taxon>Embryophyta</taxon>
        <taxon>Tracheophyta</taxon>
        <taxon>Spermatophyta</taxon>
        <taxon>Magnoliopsida</taxon>
        <taxon>eudicotyledons</taxon>
        <taxon>Gunneridae</taxon>
        <taxon>Pentapetalae</taxon>
        <taxon>rosids</taxon>
        <taxon>Vitales</taxon>
        <taxon>Vitaceae</taxon>
        <taxon>Viteae</taxon>
        <taxon>Vitis</taxon>
    </lineage>
</organism>
<sequence>MATATRVPLVSTTSSRLRHCHQSNWVESSFPLRRQPGSYRLFNKSLCYSSSSSSSSFLATTNRRGFRRLGVVVSAAMADLPTVLVTGAGGRTGTPVQIFSFQACMLKNIMVFDVAMGISTLTDASNFLTCVYSLCQIVYKKLKERADQFVARGLVRTEESKEKIGGADDVLVGDIRNADSIVPAIQGVDALIILTSAVPRMKPGFDPTKGQRPEFYFEEGAFPEQVWKRKAEQYLADSGIPYTIIRAGGLQDREGGIRELLVGKDDELLKTETRTITRNDVAEVCIQALQFEEAKFKAFDLASNPERVGTPTKDFKALFSQISTRF</sequence>
<dbReference type="GO" id="GO:0016491">
    <property type="term" value="F:oxidoreductase activity"/>
    <property type="evidence" value="ECO:0007669"/>
    <property type="project" value="InterPro"/>
</dbReference>
<dbReference type="PANTHER" id="PTHR14194">
    <property type="entry name" value="NITROGEN METABOLIC REGULATION PROTEIN NMR-RELATED"/>
    <property type="match status" value="1"/>
</dbReference>
<evidence type="ECO:0000313" key="3">
    <source>
        <dbReference type="Proteomes" id="UP000288805"/>
    </source>
</evidence>
<evidence type="ECO:0000313" key="2">
    <source>
        <dbReference type="EMBL" id="RVW87381.1"/>
    </source>
</evidence>
<name>A0A438HSD4_VITVI</name>
<comment type="caution">
    <text evidence="2">The sequence shown here is derived from an EMBL/GenBank/DDBJ whole genome shotgun (WGS) entry which is preliminary data.</text>
</comment>
<dbReference type="SUPFAM" id="SSF51735">
    <property type="entry name" value="NAD(P)-binding Rossmann-fold domains"/>
    <property type="match status" value="1"/>
</dbReference>
<dbReference type="EMBL" id="QGNW01000184">
    <property type="protein sequence ID" value="RVW87381.1"/>
    <property type="molecule type" value="Genomic_DNA"/>
</dbReference>
<gene>
    <name evidence="2" type="primary">VvCHDp000160_2</name>
    <name evidence="2" type="ORF">CK203_033671</name>
</gene>
<dbReference type="InterPro" id="IPR044163">
    <property type="entry name" value="SARED1-like"/>
</dbReference>
<dbReference type="Gene3D" id="3.40.50.720">
    <property type="entry name" value="NAD(P)-binding Rossmann-like Domain"/>
    <property type="match status" value="2"/>
</dbReference>
<feature type="domain" description="NAD(P)-binding" evidence="1">
    <location>
        <begin position="218"/>
        <end position="290"/>
    </location>
</feature>
<evidence type="ECO:0000259" key="1">
    <source>
        <dbReference type="Pfam" id="PF13460"/>
    </source>
</evidence>
<reference evidence="2 3" key="1">
    <citation type="journal article" date="2018" name="PLoS Genet.">
        <title>Population sequencing reveals clonal diversity and ancestral inbreeding in the grapevine cultivar Chardonnay.</title>
        <authorList>
            <person name="Roach M.J."/>
            <person name="Johnson D.L."/>
            <person name="Bohlmann J."/>
            <person name="van Vuuren H.J."/>
            <person name="Jones S.J."/>
            <person name="Pretorius I.S."/>
            <person name="Schmidt S.A."/>
            <person name="Borneman A.R."/>
        </authorList>
    </citation>
    <scope>NUCLEOTIDE SEQUENCE [LARGE SCALE GENOMIC DNA]</scope>
    <source>
        <strain evidence="3">cv. Chardonnay</strain>
        <tissue evidence="2">Leaf</tissue>
    </source>
</reference>
<accession>A0A438HSD4</accession>
<dbReference type="AlphaFoldDB" id="A0A438HSD4"/>
<dbReference type="InterPro" id="IPR016040">
    <property type="entry name" value="NAD(P)-bd_dom"/>
</dbReference>
<proteinExistence type="predicted"/>
<dbReference type="Proteomes" id="UP000288805">
    <property type="component" value="Unassembled WGS sequence"/>
</dbReference>
<protein>
    <submittedName>
        <fullName evidence="2">Uncharacterized protein, chloroplastic</fullName>
    </submittedName>
</protein>
<dbReference type="Pfam" id="PF13460">
    <property type="entry name" value="NAD_binding_10"/>
    <property type="match status" value="1"/>
</dbReference>
<dbReference type="PANTHER" id="PTHR14194:SF86">
    <property type="entry name" value="OS05G0110300 PROTEIN"/>
    <property type="match status" value="1"/>
</dbReference>
<dbReference type="InterPro" id="IPR036291">
    <property type="entry name" value="NAD(P)-bd_dom_sf"/>
</dbReference>